<organism evidence="2 3">
    <name type="scientific">Aspergillus tanneri</name>
    <dbReference type="NCBI Taxonomy" id="1220188"/>
    <lineage>
        <taxon>Eukaryota</taxon>
        <taxon>Fungi</taxon>
        <taxon>Dikarya</taxon>
        <taxon>Ascomycota</taxon>
        <taxon>Pezizomycotina</taxon>
        <taxon>Eurotiomycetes</taxon>
        <taxon>Eurotiomycetidae</taxon>
        <taxon>Eurotiales</taxon>
        <taxon>Aspergillaceae</taxon>
        <taxon>Aspergillus</taxon>
        <taxon>Aspergillus subgen. Circumdati</taxon>
    </lineage>
</organism>
<comment type="caution">
    <text evidence="2">The sequence shown here is derived from an EMBL/GenBank/DDBJ whole genome shotgun (WGS) entry which is preliminary data.</text>
</comment>
<evidence type="ECO:0000313" key="2">
    <source>
        <dbReference type="EMBL" id="KAA8647727.1"/>
    </source>
</evidence>
<dbReference type="PANTHER" id="PTHR38643">
    <property type="entry name" value="PURINE NUCLEOSIDE PERMEASE C285.05-RELATED"/>
    <property type="match status" value="1"/>
</dbReference>
<evidence type="ECO:0000313" key="3">
    <source>
        <dbReference type="Proteomes" id="UP000324241"/>
    </source>
</evidence>
<dbReference type="OrthoDB" id="2331083at2759"/>
<dbReference type="VEuPathDB" id="FungiDB:EYZ11_000250"/>
<evidence type="ECO:0008006" key="4">
    <source>
        <dbReference type="Google" id="ProtNLM"/>
    </source>
</evidence>
<dbReference type="AlphaFoldDB" id="A0A5M9MZA1"/>
<sequence>MLFFRSLSAGLLFASSSLLSAVTAKPASWPYNAEVKHAPHKITPKVFIVSMFEPEASAWWGIPEFDLLAHNITIPGASPLFPDVHCTADYSVCQLITGEGEINAAVTVSSIAFSPLFDLTHTYFLVAGIAGINPKVGTICGVTFARFAIQVALQYEIDLRELPHNYSTGYIPQGAHAPDQYPTSIYGTEVFEVNSELRSIAASFAREAALADSDMAKKYRSNYVTANGVYEAATQTPSVVECDVATSDVYYSGTLLSEGFDNTTQLLTNGTGKYCATAQEDNATLQALLRSSYHNRTDFSRIIVMRTASDFERPYPGQLAIDNLMYADQGAFEPAVQNLYIAGIKVISGILNAWDTTFAAGIRPSNYIGDIFGTLGGRPDFGPGRKGALAGAGVITKRGFGMVRR</sequence>
<feature type="chain" id="PRO_5024374999" description="Purine nucleoside permease" evidence="1">
    <location>
        <begin position="25"/>
        <end position="405"/>
    </location>
</feature>
<keyword evidence="1" id="KW-0732">Signal</keyword>
<dbReference type="RefSeq" id="XP_033427088.1">
    <property type="nucleotide sequence ID" value="XM_033571056.1"/>
</dbReference>
<protein>
    <recommendedName>
        <fullName evidence="4">Purine nucleoside permease</fullName>
    </recommendedName>
</protein>
<dbReference type="EMBL" id="QUQM01000004">
    <property type="protein sequence ID" value="KAA8647727.1"/>
    <property type="molecule type" value="Genomic_DNA"/>
</dbReference>
<dbReference type="InterPro" id="IPR009486">
    <property type="entry name" value="Pur_nuclsid_perm"/>
</dbReference>
<dbReference type="PANTHER" id="PTHR38643:SF1">
    <property type="entry name" value="PURINE NUCLEOSIDE PERMEASE C285.05-RELATED"/>
    <property type="match status" value="1"/>
</dbReference>
<dbReference type="Proteomes" id="UP000324241">
    <property type="component" value="Unassembled WGS sequence"/>
</dbReference>
<accession>A0A5M9MZA1</accession>
<dbReference type="GeneID" id="54329126"/>
<feature type="signal peptide" evidence="1">
    <location>
        <begin position="1"/>
        <end position="24"/>
    </location>
</feature>
<dbReference type="Pfam" id="PF06516">
    <property type="entry name" value="NUP"/>
    <property type="match status" value="1"/>
</dbReference>
<gene>
    <name evidence="2" type="ORF">ATNIH1004_006424</name>
</gene>
<dbReference type="GO" id="GO:0005783">
    <property type="term" value="C:endoplasmic reticulum"/>
    <property type="evidence" value="ECO:0007669"/>
    <property type="project" value="TreeGrafter"/>
</dbReference>
<evidence type="ECO:0000256" key="1">
    <source>
        <dbReference type="SAM" id="SignalP"/>
    </source>
</evidence>
<dbReference type="GO" id="GO:0055085">
    <property type="term" value="P:transmembrane transport"/>
    <property type="evidence" value="ECO:0007669"/>
    <property type="project" value="InterPro"/>
</dbReference>
<proteinExistence type="predicted"/>
<name>A0A5M9MZA1_9EURO</name>
<reference evidence="2 3" key="1">
    <citation type="submission" date="2019-08" db="EMBL/GenBank/DDBJ databases">
        <title>The genome sequence of a newly discovered highly antifungal drug resistant Aspergillus species, Aspergillus tanneri NIH 1004.</title>
        <authorList>
            <person name="Mounaud S."/>
            <person name="Singh I."/>
            <person name="Joardar V."/>
            <person name="Pakala S."/>
            <person name="Pakala S."/>
            <person name="Venepally P."/>
            <person name="Chung J.K."/>
            <person name="Losada L."/>
            <person name="Nierman W.C."/>
        </authorList>
    </citation>
    <scope>NUCLEOTIDE SEQUENCE [LARGE SCALE GENOMIC DNA]</scope>
    <source>
        <strain evidence="2 3">NIH1004</strain>
    </source>
</reference>